<organism evidence="2 3">
    <name type="scientific">Recurvomyces mirabilis</name>
    <dbReference type="NCBI Taxonomy" id="574656"/>
    <lineage>
        <taxon>Eukaryota</taxon>
        <taxon>Fungi</taxon>
        <taxon>Dikarya</taxon>
        <taxon>Ascomycota</taxon>
        <taxon>Pezizomycotina</taxon>
        <taxon>Dothideomycetes</taxon>
        <taxon>Dothideomycetidae</taxon>
        <taxon>Mycosphaerellales</taxon>
        <taxon>Teratosphaeriaceae</taxon>
        <taxon>Recurvomyces</taxon>
    </lineage>
</organism>
<name>A0AAE0TN90_9PEZI</name>
<feature type="region of interest" description="Disordered" evidence="1">
    <location>
        <begin position="62"/>
        <end position="100"/>
    </location>
</feature>
<accession>A0AAE0TN90</accession>
<gene>
    <name evidence="2" type="ORF">LTR78_010186</name>
</gene>
<feature type="compositionally biased region" description="Acidic residues" evidence="1">
    <location>
        <begin position="62"/>
        <end position="83"/>
    </location>
</feature>
<dbReference type="Proteomes" id="UP001274830">
    <property type="component" value="Unassembled WGS sequence"/>
</dbReference>
<protein>
    <submittedName>
        <fullName evidence="2">Uncharacterized protein</fullName>
    </submittedName>
</protein>
<dbReference type="EMBL" id="JAUTXT010000067">
    <property type="protein sequence ID" value="KAK3669935.1"/>
    <property type="molecule type" value="Genomic_DNA"/>
</dbReference>
<reference evidence="2" key="1">
    <citation type="submission" date="2023-07" db="EMBL/GenBank/DDBJ databases">
        <title>Black Yeasts Isolated from many extreme environments.</title>
        <authorList>
            <person name="Coleine C."/>
            <person name="Stajich J.E."/>
            <person name="Selbmann L."/>
        </authorList>
    </citation>
    <scope>NUCLEOTIDE SEQUENCE</scope>
    <source>
        <strain evidence="2">CCFEE 5485</strain>
    </source>
</reference>
<feature type="compositionally biased region" description="Low complexity" evidence="1">
    <location>
        <begin position="84"/>
        <end position="100"/>
    </location>
</feature>
<evidence type="ECO:0000313" key="3">
    <source>
        <dbReference type="Proteomes" id="UP001274830"/>
    </source>
</evidence>
<keyword evidence="3" id="KW-1185">Reference proteome</keyword>
<dbReference type="AlphaFoldDB" id="A0AAE0TN90"/>
<comment type="caution">
    <text evidence="2">The sequence shown here is derived from an EMBL/GenBank/DDBJ whole genome shotgun (WGS) entry which is preliminary data.</text>
</comment>
<evidence type="ECO:0000256" key="1">
    <source>
        <dbReference type="SAM" id="MobiDB-lite"/>
    </source>
</evidence>
<evidence type="ECO:0000313" key="2">
    <source>
        <dbReference type="EMBL" id="KAK3669935.1"/>
    </source>
</evidence>
<sequence length="138" mass="14319">MSYMSCVHVNPVAPSFANRVQQPSALRSFGGNFNAQTAAVADEVPLPFEAGEPAFETVEELDVVEDEDDPPEVDEADDEELPADAEASADPAEATADAAAAEGLADADAELAADELAEPLVRHWPSTGAKSGALLHAC</sequence>
<proteinExistence type="predicted"/>